<evidence type="ECO:0008006" key="3">
    <source>
        <dbReference type="Google" id="ProtNLM"/>
    </source>
</evidence>
<protein>
    <recommendedName>
        <fullName evidence="3">NinB protein</fullName>
    </recommendedName>
</protein>
<dbReference type="Gene3D" id="1.10.3790.10">
    <property type="entry name" value="NinB"/>
    <property type="match status" value="1"/>
</dbReference>
<dbReference type="Proteomes" id="UP000260780">
    <property type="component" value="Unassembled WGS sequence"/>
</dbReference>
<dbReference type="AlphaFoldDB" id="A0A3E4WHF1"/>
<gene>
    <name evidence="1" type="ORF">DXC17_04745</name>
</gene>
<sequence length="151" mass="17484">MEATIIKKDGKATMDKDFNFMLSLLRNGEYTLTIKRKTKPRTLDQNALMWMWFRCVGGALREFTGEAYWSTKEGVETIHDLYCKKFLTKMVITPKGERTELARGTKGLSTMEMSHFLDAVKTDIMTEYGIQLPLPTDQYYSAFAAEYETKY</sequence>
<dbReference type="SUPFAM" id="SSF103370">
    <property type="entry name" value="NinB"/>
    <property type="match status" value="1"/>
</dbReference>
<dbReference type="RefSeq" id="WP_022052723.1">
    <property type="nucleotide sequence ID" value="NZ_DAWDCE010000004.1"/>
</dbReference>
<organism evidence="1 2">
    <name type="scientific">Phocaeicola plebeius</name>
    <dbReference type="NCBI Taxonomy" id="310297"/>
    <lineage>
        <taxon>Bacteria</taxon>
        <taxon>Pseudomonadati</taxon>
        <taxon>Bacteroidota</taxon>
        <taxon>Bacteroidia</taxon>
        <taxon>Bacteroidales</taxon>
        <taxon>Bacteroidaceae</taxon>
        <taxon>Phocaeicola</taxon>
    </lineage>
</organism>
<dbReference type="InterPro" id="IPR036619">
    <property type="entry name" value="NinB_sf"/>
</dbReference>
<accession>A0A3E4WHF1</accession>
<evidence type="ECO:0000313" key="2">
    <source>
        <dbReference type="Proteomes" id="UP000260780"/>
    </source>
</evidence>
<comment type="caution">
    <text evidence="1">The sequence shown here is derived from an EMBL/GenBank/DDBJ whole genome shotgun (WGS) entry which is preliminary data.</text>
</comment>
<evidence type="ECO:0000313" key="1">
    <source>
        <dbReference type="EMBL" id="RGM41620.1"/>
    </source>
</evidence>
<proteinExistence type="predicted"/>
<dbReference type="EMBL" id="QSTF01000007">
    <property type="protein sequence ID" value="RGM41620.1"/>
    <property type="molecule type" value="Genomic_DNA"/>
</dbReference>
<name>A0A3E4WHF1_9BACT</name>
<reference evidence="1 2" key="1">
    <citation type="submission" date="2018-08" db="EMBL/GenBank/DDBJ databases">
        <title>A genome reference for cultivated species of the human gut microbiota.</title>
        <authorList>
            <person name="Zou Y."/>
            <person name="Xue W."/>
            <person name="Luo G."/>
        </authorList>
    </citation>
    <scope>NUCLEOTIDE SEQUENCE [LARGE SCALE GENOMIC DNA]</scope>
    <source>
        <strain evidence="1 2">OM08-14</strain>
    </source>
</reference>